<dbReference type="EMBL" id="WNYA01014071">
    <property type="protein sequence ID" value="KAG8539590.1"/>
    <property type="molecule type" value="Genomic_DNA"/>
</dbReference>
<dbReference type="AlphaFoldDB" id="A0AAV6YUV7"/>
<evidence type="ECO:0000256" key="1">
    <source>
        <dbReference type="SAM" id="Phobius"/>
    </source>
</evidence>
<proteinExistence type="predicted"/>
<organism evidence="2 3">
    <name type="scientific">Engystomops pustulosus</name>
    <name type="common">Tungara frog</name>
    <name type="synonym">Physalaemus pustulosus</name>
    <dbReference type="NCBI Taxonomy" id="76066"/>
    <lineage>
        <taxon>Eukaryota</taxon>
        <taxon>Metazoa</taxon>
        <taxon>Chordata</taxon>
        <taxon>Craniata</taxon>
        <taxon>Vertebrata</taxon>
        <taxon>Euteleostomi</taxon>
        <taxon>Amphibia</taxon>
        <taxon>Batrachia</taxon>
        <taxon>Anura</taxon>
        <taxon>Neobatrachia</taxon>
        <taxon>Hyloidea</taxon>
        <taxon>Leptodactylidae</taxon>
        <taxon>Leiuperinae</taxon>
        <taxon>Engystomops</taxon>
    </lineage>
</organism>
<name>A0AAV6YUV7_ENGPU</name>
<comment type="caution">
    <text evidence="2">The sequence shown here is derived from an EMBL/GenBank/DDBJ whole genome shotgun (WGS) entry which is preliminary data.</text>
</comment>
<sequence>MHNKYKKVTKDRFQKPITPAVQICLSAFSKRTHYNIIECYNFLALLPDSILCVVLGVGLWFGCISKKQHVTCAADCSALGPQLCAPVQLLPPPLMSSQQAVSSVKEQEGGAV</sequence>
<keyword evidence="1" id="KW-0812">Transmembrane</keyword>
<reference evidence="2" key="1">
    <citation type="thesis" date="2020" institute="ProQuest LLC" country="789 East Eisenhower Parkway, Ann Arbor, MI, USA">
        <title>Comparative Genomics and Chromosome Evolution.</title>
        <authorList>
            <person name="Mudd A.B."/>
        </authorList>
    </citation>
    <scope>NUCLEOTIDE SEQUENCE</scope>
    <source>
        <strain evidence="2">237g6f4</strain>
        <tissue evidence="2">Blood</tissue>
    </source>
</reference>
<protein>
    <submittedName>
        <fullName evidence="2">Uncharacterized protein</fullName>
    </submittedName>
</protein>
<accession>A0AAV6YUV7</accession>
<keyword evidence="3" id="KW-1185">Reference proteome</keyword>
<dbReference type="Proteomes" id="UP000824782">
    <property type="component" value="Unassembled WGS sequence"/>
</dbReference>
<evidence type="ECO:0000313" key="2">
    <source>
        <dbReference type="EMBL" id="KAG8539590.1"/>
    </source>
</evidence>
<keyword evidence="1" id="KW-1133">Transmembrane helix</keyword>
<evidence type="ECO:0000313" key="3">
    <source>
        <dbReference type="Proteomes" id="UP000824782"/>
    </source>
</evidence>
<keyword evidence="1" id="KW-0472">Membrane</keyword>
<feature type="transmembrane region" description="Helical" evidence="1">
    <location>
        <begin position="39"/>
        <end position="62"/>
    </location>
</feature>
<gene>
    <name evidence="2" type="ORF">GDO81_020695</name>
</gene>